<dbReference type="InterPro" id="IPR005564">
    <property type="entry name" value="Major_capsid_GpE"/>
</dbReference>
<gene>
    <name evidence="1" type="ORF">BK131_04550</name>
</gene>
<dbReference type="Gene3D" id="3.15.30.10">
    <property type="entry name" value="putative capsid protein of prophage domain like"/>
    <property type="match status" value="1"/>
</dbReference>
<dbReference type="RefSeq" id="WP_076330604.1">
    <property type="nucleotide sequence ID" value="NZ_MRTJ01000001.1"/>
</dbReference>
<dbReference type="OrthoDB" id="47969at2"/>
<organism evidence="1 2">
    <name type="scientific">Paenibacillus amylolyticus</name>
    <dbReference type="NCBI Taxonomy" id="1451"/>
    <lineage>
        <taxon>Bacteria</taxon>
        <taxon>Bacillati</taxon>
        <taxon>Bacillota</taxon>
        <taxon>Bacilli</taxon>
        <taxon>Bacillales</taxon>
        <taxon>Paenibacillaceae</taxon>
        <taxon>Paenibacillus</taxon>
    </lineage>
</organism>
<dbReference type="Pfam" id="PF03864">
    <property type="entry name" value="Phage_cap_E"/>
    <property type="match status" value="1"/>
</dbReference>
<evidence type="ECO:0000313" key="2">
    <source>
        <dbReference type="Proteomes" id="UP000187134"/>
    </source>
</evidence>
<proteinExistence type="predicted"/>
<name>A0A1R1C563_PAEAM</name>
<dbReference type="EMBL" id="MRTJ01000001">
    <property type="protein sequence ID" value="OMF17240.1"/>
    <property type="molecule type" value="Genomic_DNA"/>
</dbReference>
<dbReference type="Gene3D" id="3.30.1930.10">
    <property type="entry name" value="capsid protein of prophage domain"/>
    <property type="match status" value="1"/>
</dbReference>
<dbReference type="Proteomes" id="UP000187134">
    <property type="component" value="Unassembled WGS sequence"/>
</dbReference>
<dbReference type="AlphaFoldDB" id="A0A1R1C563"/>
<sequence length="347" mass="38758">MPTIFDLVTAPNITTYYSETNSNRIPYLGETLFPARKQQGLDLSWIKGAGGLPVSLMPSAFDAKATLRDRIGFSKVETEMPFFREAMRIGEKDRQELLKLLSSPNASYYEAFINRIYDDAATLVSGAEVVPERMRMQLLSTGTISIVANRQNYVYDYKFNANHKEVLLGDDRWSQPDSRPIEDIQRWLDLIEDETGTRPVGGILTRKTFNYLLRNASIALDMNPIGGMNIIMTDAMLRQYLQAKTGVSFAVYNKQYKDETGASRLFFPDDVVTFIPGGDLGNTWYGTTPEEADLMSGGTDAQVSIVNTGVAVTTIKEPHPVNVETIVSEIVLPSFENMDNIFIATVN</sequence>
<reference evidence="1 2" key="1">
    <citation type="submission" date="2016-11" db="EMBL/GenBank/DDBJ databases">
        <title>Paenibacillus species isolates.</title>
        <authorList>
            <person name="Beno S.M."/>
        </authorList>
    </citation>
    <scope>NUCLEOTIDE SEQUENCE [LARGE SCALE GENOMIC DNA]</scope>
    <source>
        <strain evidence="1 2">FSL H8-0246</strain>
    </source>
</reference>
<evidence type="ECO:0000313" key="1">
    <source>
        <dbReference type="EMBL" id="OMF17240.1"/>
    </source>
</evidence>
<protein>
    <submittedName>
        <fullName evidence="1">Phage capsid protein</fullName>
    </submittedName>
</protein>
<accession>A0A1R1C563</accession>
<comment type="caution">
    <text evidence="1">The sequence shown here is derived from an EMBL/GenBank/DDBJ whole genome shotgun (WGS) entry which is preliminary data.</text>
</comment>